<gene>
    <name evidence="1" type="ORF">MW7_010520</name>
</gene>
<organism evidence="1 2">
    <name type="scientific">Imbroritus primus</name>
    <dbReference type="NCBI Taxonomy" id="3058603"/>
    <lineage>
        <taxon>Bacteria</taxon>
        <taxon>Pseudomonadati</taxon>
        <taxon>Pseudomonadota</taxon>
        <taxon>Betaproteobacteria</taxon>
        <taxon>Burkholderiales</taxon>
        <taxon>Burkholderiaceae</taxon>
        <taxon>Imbroritus</taxon>
    </lineage>
</organism>
<protein>
    <submittedName>
        <fullName evidence="1">CoA-binding protein</fullName>
    </submittedName>
</protein>
<keyword evidence="2" id="KW-1185">Reference proteome</keyword>
<evidence type="ECO:0000313" key="1">
    <source>
        <dbReference type="EMBL" id="TMS57972.1"/>
    </source>
</evidence>
<accession>A0ACD3SP26</accession>
<name>A0ACD3SP26_9BURK</name>
<evidence type="ECO:0000313" key="2">
    <source>
        <dbReference type="Proteomes" id="UP000004277"/>
    </source>
</evidence>
<reference evidence="1" key="1">
    <citation type="submission" date="2019-05" db="EMBL/GenBank/DDBJ databases">
        <title>Revised genome assembly of Burkholderiaceae (previously Ralstonia) sp. PBA.</title>
        <authorList>
            <person name="Gan H.M."/>
        </authorList>
    </citation>
    <scope>NUCLEOTIDE SEQUENCE</scope>
    <source>
        <strain evidence="1">PBA</strain>
    </source>
</reference>
<dbReference type="Proteomes" id="UP000004277">
    <property type="component" value="Unassembled WGS sequence"/>
</dbReference>
<proteinExistence type="predicted"/>
<comment type="caution">
    <text evidence="1">The sequence shown here is derived from an EMBL/GenBank/DDBJ whole genome shotgun (WGS) entry which is preliminary data.</text>
</comment>
<sequence>MHLEQQAVRTMLGWRTVAVVGLSGKPGRPSLDVAAYLQRHGYRIVPVNPAFAGQAILGEPCHATLAEAAQALAAGGGRIDWVDTFRKAEDVPPVVAEAIAIGARGVWLQLGIVNDDAVEAARAAGLLAVQDHCSKIEHMRLSAVGALA</sequence>
<dbReference type="EMBL" id="AKCV02000017">
    <property type="protein sequence ID" value="TMS57972.1"/>
    <property type="molecule type" value="Genomic_DNA"/>
</dbReference>